<feature type="signal peptide" evidence="1">
    <location>
        <begin position="1"/>
        <end position="24"/>
    </location>
</feature>
<keyword evidence="3" id="KW-1185">Reference proteome</keyword>
<accession>A0A5M6CLQ6</accession>
<reference evidence="2 3" key="1">
    <citation type="submission" date="2019-09" db="EMBL/GenBank/DDBJ databases">
        <title>Genome sequence and assembly of Flavobacterium sp.</title>
        <authorList>
            <person name="Chhetri G."/>
        </authorList>
    </citation>
    <scope>NUCLEOTIDE SEQUENCE [LARGE SCALE GENOMIC DNA]</scope>
    <source>
        <strain evidence="2 3">SNL9</strain>
    </source>
</reference>
<evidence type="ECO:0000256" key="1">
    <source>
        <dbReference type="SAM" id="SignalP"/>
    </source>
</evidence>
<evidence type="ECO:0000313" key="2">
    <source>
        <dbReference type="EMBL" id="KAA5535360.1"/>
    </source>
</evidence>
<dbReference type="RefSeq" id="WP_150012246.1">
    <property type="nucleotide sequence ID" value="NZ_VWSG01000005.1"/>
</dbReference>
<evidence type="ECO:0008006" key="4">
    <source>
        <dbReference type="Google" id="ProtNLM"/>
    </source>
</evidence>
<evidence type="ECO:0000313" key="3">
    <source>
        <dbReference type="Proteomes" id="UP000325141"/>
    </source>
</evidence>
<feature type="chain" id="PRO_5024360211" description="Carboxypeptidase regulatory-like domain-containing protein" evidence="1">
    <location>
        <begin position="25"/>
        <end position="931"/>
    </location>
</feature>
<dbReference type="Proteomes" id="UP000325141">
    <property type="component" value="Unassembled WGS sequence"/>
</dbReference>
<keyword evidence="1" id="KW-0732">Signal</keyword>
<protein>
    <recommendedName>
        <fullName evidence="4">Carboxypeptidase regulatory-like domain-containing protein</fullName>
    </recommendedName>
</protein>
<gene>
    <name evidence="2" type="ORF">F0460_08580</name>
</gene>
<proteinExistence type="predicted"/>
<comment type="caution">
    <text evidence="2">The sequence shown here is derived from an EMBL/GenBank/DDBJ whole genome shotgun (WGS) entry which is preliminary data.</text>
</comment>
<dbReference type="AlphaFoldDB" id="A0A5M6CLQ6"/>
<organism evidence="2 3">
    <name type="scientific">Paenimyroides baculatum</name>
    <dbReference type="NCBI Taxonomy" id="2608000"/>
    <lineage>
        <taxon>Bacteria</taxon>
        <taxon>Pseudomonadati</taxon>
        <taxon>Bacteroidota</taxon>
        <taxon>Flavobacteriia</taxon>
        <taxon>Flavobacteriales</taxon>
        <taxon>Flavobacteriaceae</taxon>
        <taxon>Paenimyroides</taxon>
    </lineage>
</organism>
<name>A0A5M6CLQ6_9FLAO</name>
<sequence length="931" mass="104540">MFRSFFLKLLLVFCCTVTCYEVQAQAGMEMNVETNATTGHQNLLDLTVELKNTLESSFNGILQITTPEGFKSISGSEILVELKPGEHKFVPLKVIRGKGATAGTTDILIDLLNNKKESILKKSITQQVEVDDAMLLQAVAPTVFLTNTNDSLSIKVNVTNLGNRSQQVFVVFNIPDLTGEESFFEQTAVIDVRKDSIFNFKFWVPKSLLDKSQFSVNVAAMRGTEKILFGSLSINVQNVSSVKRYEDINSLAYNQYYQKNNVTASYRNSGKDSGVYQLMGSGDIDLPAGYLSVSGNIYMPNSQNEPLVSNTYLAYRLDTHQVKIGNISQQLEVPLFGRGVQFDTADKTQNNRIQLGFIDENFNLTQKDAFLKRGYGMYALGTFGANNPSNQKSFNYVFKEDKLEKASHHVVGVENVKQINNDWNIRLKAHGAFSNYVIVNKNQPSYALETQYNGLVKDVRLSGNYYVSSSYFPGNRRGVIQLQQNFMKTLKRDRMVYANIFYSDFAPESYTYSLNMKTTGFRIDTGISLPRLKSVGSAFGMQYYKETGNAFSWIVPNGFLSMEAFRVTQNFNWLSSNQKHSVMLGIEEGLVKMSDAAKLFPQLKVNSIYSYKGFNATATYQHGSYFLSEYSSLLLMEKKQSDFNRLTLSLASDHKFMSNKLLVRGGAAYLNDFISGETPSAFVNVQYLPTDKYRVYLNSSWFHYSKATIFQNAGMYVIEVGMSMNLGSKAASPGKKGTLSAFVFYDKNGNNVFDGDDEPAPDFFITIDRTTFKSDTDGKIKYRSLPFNSYRIQSVQQNGWFAEGTEFLMNGYDQNVNIALHQNGSLKGKIQYRYDQKTVKNFDVKAGGIVFTITKNGSLVQRIGTDDDGNFVAFLPTGTYEIMLDTNSLSENTFCSNPKQQLLIQSGKITNAADFIIEVQQKQVKVKKFGS</sequence>
<dbReference type="EMBL" id="VWSG01000005">
    <property type="protein sequence ID" value="KAA5535360.1"/>
    <property type="molecule type" value="Genomic_DNA"/>
</dbReference>